<accession>A0ABX1D9V1</accession>
<dbReference type="Pfam" id="PF01619">
    <property type="entry name" value="Pro_dh"/>
    <property type="match status" value="1"/>
</dbReference>
<dbReference type="InterPro" id="IPR029041">
    <property type="entry name" value="FAD-linked_oxidoreductase-like"/>
</dbReference>
<dbReference type="SUPFAM" id="SSF51730">
    <property type="entry name" value="FAD-linked oxidoreductase"/>
    <property type="match status" value="1"/>
</dbReference>
<evidence type="ECO:0000313" key="3">
    <source>
        <dbReference type="EMBL" id="NJX15145.1"/>
    </source>
</evidence>
<dbReference type="EMBL" id="JAAVJS010000007">
    <property type="protein sequence ID" value="NJX15145.1"/>
    <property type="molecule type" value="Genomic_DNA"/>
</dbReference>
<dbReference type="PANTHER" id="PTHR13914:SF0">
    <property type="entry name" value="PROLINE DEHYDROGENASE 1, MITOCHONDRIAL"/>
    <property type="match status" value="1"/>
</dbReference>
<keyword evidence="4" id="KW-1185">Reference proteome</keyword>
<organism evidence="3 4">
    <name type="scientific">Tamlana crocina</name>
    <dbReference type="NCBI Taxonomy" id="393006"/>
    <lineage>
        <taxon>Bacteria</taxon>
        <taxon>Pseudomonadati</taxon>
        <taxon>Bacteroidota</taxon>
        <taxon>Flavobacteriia</taxon>
        <taxon>Flavobacteriales</taxon>
        <taxon>Flavobacteriaceae</taxon>
        <taxon>Tamlana</taxon>
    </lineage>
</organism>
<reference evidence="3 4" key="1">
    <citation type="submission" date="2020-03" db="EMBL/GenBank/DDBJ databases">
        <title>Tamlana sp. nov, isolated from XXX.</title>
        <authorList>
            <person name="Cao W.R."/>
        </authorList>
    </citation>
    <scope>NUCLEOTIDE SEQUENCE [LARGE SCALE GENOMIC DNA]</scope>
    <source>
        <strain evidence="3 4">HST1-43</strain>
    </source>
</reference>
<sequence>MNTDLIFDNTQIAFSLKSDSELERAYYLFKMISIEPLVKIGTAVTNFAIKTHLPVEGLIKGTVFDHFCGGVSEKDCLSVIERMYEKGVSSVLDYSVEGKETETEFDAAKDKILKIIDFAKEREAIPIAVFKPSGFGRFALYEKVGSKAALTKEEQVEWDRVVERFDEVCKKAKENDIAVLIDAEESWMQAAADALVTQMMAKYNTEKPIVFNTLQMYRHDRMAFLEKEHKKAIKGNYFLGYKLVRGAYMEKENDRAEALDYISPICFSKSVTDDNFNKGLRYIMDNLARISIFAGTHNEDSCYLLMRLMAEKGILNNDPRIWFGQLYGMSDHISFNLGHKGYNVAKYMPFGPVKDVVPYLIRRAEENTSVAGQTGRELALLTKEKQRRKT</sequence>
<dbReference type="RefSeq" id="WP_167917391.1">
    <property type="nucleotide sequence ID" value="NZ_JAAVJS010000007.1"/>
</dbReference>
<evidence type="ECO:0000256" key="1">
    <source>
        <dbReference type="ARBA" id="ARBA00023002"/>
    </source>
</evidence>
<keyword evidence="1" id="KW-0560">Oxidoreductase</keyword>
<evidence type="ECO:0000259" key="2">
    <source>
        <dbReference type="Pfam" id="PF01619"/>
    </source>
</evidence>
<dbReference type="Gene3D" id="3.20.20.220">
    <property type="match status" value="1"/>
</dbReference>
<name>A0ABX1D9V1_9FLAO</name>
<dbReference type="InterPro" id="IPR002872">
    <property type="entry name" value="Proline_DH_dom"/>
</dbReference>
<dbReference type="Proteomes" id="UP000760545">
    <property type="component" value="Unassembled WGS sequence"/>
</dbReference>
<feature type="domain" description="Proline dehydrogenase" evidence="2">
    <location>
        <begin position="77"/>
        <end position="374"/>
    </location>
</feature>
<protein>
    <submittedName>
        <fullName evidence="3">Proline dehydrogenase</fullName>
    </submittedName>
</protein>
<gene>
    <name evidence="3" type="ORF">HC176_06550</name>
</gene>
<proteinExistence type="predicted"/>
<dbReference type="InterPro" id="IPR015659">
    <property type="entry name" value="Proline_oxidase"/>
</dbReference>
<evidence type="ECO:0000313" key="4">
    <source>
        <dbReference type="Proteomes" id="UP000760545"/>
    </source>
</evidence>
<dbReference type="PANTHER" id="PTHR13914">
    <property type="entry name" value="PROLINE OXIDASE"/>
    <property type="match status" value="1"/>
</dbReference>
<comment type="caution">
    <text evidence="3">The sequence shown here is derived from an EMBL/GenBank/DDBJ whole genome shotgun (WGS) entry which is preliminary data.</text>
</comment>